<accession>A0A5S5CVR4</accession>
<evidence type="ECO:0000313" key="2">
    <source>
        <dbReference type="Proteomes" id="UP000322499"/>
    </source>
</evidence>
<dbReference type="Proteomes" id="UP000322499">
    <property type="component" value="Unassembled WGS sequence"/>
</dbReference>
<organism evidence="1 2">
    <name type="scientific">Blastococcus xanthinilyticus</name>
    <dbReference type="NCBI Taxonomy" id="1564164"/>
    <lineage>
        <taxon>Bacteria</taxon>
        <taxon>Bacillati</taxon>
        <taxon>Actinomycetota</taxon>
        <taxon>Actinomycetes</taxon>
        <taxon>Geodermatophilales</taxon>
        <taxon>Geodermatophilaceae</taxon>
        <taxon>Blastococcus</taxon>
    </lineage>
</organism>
<name>A0A5S5CVR4_9ACTN</name>
<dbReference type="AlphaFoldDB" id="A0A5S5CVR4"/>
<dbReference type="RefSeq" id="WP_208092625.1">
    <property type="nucleotide sequence ID" value="NZ_VNHW01000007.1"/>
</dbReference>
<dbReference type="EMBL" id="VNHW01000007">
    <property type="protein sequence ID" value="TYP87184.1"/>
    <property type="molecule type" value="Genomic_DNA"/>
</dbReference>
<keyword evidence="2" id="KW-1185">Reference proteome</keyword>
<proteinExistence type="predicted"/>
<sequence>MPRSGLNESLRHVFQPAHRRIAGLLPLPTRRRYLYLAGHGRLPRLRDPQTFGEKINWRILHDRRPLLEWTCDKLAMKDHAALVQEEAGISVPETFWSGDDLREVAGRTFDRPWVLKPNHRSGLVKFGRASDTVDDAMIAATRTWLRDDQSVLLGEWAYSEARPLFVIEEAIGDGVTPPDDYKYLVFDGKIAAVSVDTGRFTKDHSRTFYSADWKPLHVATALGSGEPGPPPENLAALNHAAEVLGRPFDFMRVDLYSIDGTIWFSEYTPYPGGGVLPFEPRDFDAWLGEQWTLPALDEVAGR</sequence>
<reference evidence="1 2" key="1">
    <citation type="submission" date="2019-07" db="EMBL/GenBank/DDBJ databases">
        <title>Genomic Encyclopedia of Archaeal and Bacterial Type Strains, Phase II (KMG-II): from individual species to whole genera.</title>
        <authorList>
            <person name="Goeker M."/>
        </authorList>
    </citation>
    <scope>NUCLEOTIDE SEQUENCE [LARGE SCALE GENOMIC DNA]</scope>
    <source>
        <strain evidence="1 2">DSM 46842</strain>
    </source>
</reference>
<dbReference type="SUPFAM" id="SSF56059">
    <property type="entry name" value="Glutathione synthetase ATP-binding domain-like"/>
    <property type="match status" value="1"/>
</dbReference>
<protein>
    <submittedName>
        <fullName evidence="1">Teichuronopeptide biosynthesis TupA-like protein</fullName>
    </submittedName>
</protein>
<evidence type="ECO:0000313" key="1">
    <source>
        <dbReference type="EMBL" id="TYP87184.1"/>
    </source>
</evidence>
<comment type="caution">
    <text evidence="1">The sequence shown here is derived from an EMBL/GenBank/DDBJ whole genome shotgun (WGS) entry which is preliminary data.</text>
</comment>
<gene>
    <name evidence="1" type="ORF">BD833_107124</name>
</gene>
<dbReference type="Pfam" id="PF14305">
    <property type="entry name" value="ATPgrasp_TupA"/>
    <property type="match status" value="1"/>
</dbReference>
<dbReference type="InterPro" id="IPR029465">
    <property type="entry name" value="ATPgrasp_TupA"/>
</dbReference>